<dbReference type="AlphaFoldDB" id="G0AKD4"/>
<organism evidence="4 5">
    <name type="scientific">Collimonas fungivorans (strain Ter331)</name>
    <dbReference type="NCBI Taxonomy" id="1005048"/>
    <lineage>
        <taxon>Bacteria</taxon>
        <taxon>Pseudomonadati</taxon>
        <taxon>Pseudomonadota</taxon>
        <taxon>Betaproteobacteria</taxon>
        <taxon>Burkholderiales</taxon>
        <taxon>Oxalobacteraceae</taxon>
        <taxon>Collimonas</taxon>
    </lineage>
</organism>
<proteinExistence type="predicted"/>
<dbReference type="InterPro" id="IPR050832">
    <property type="entry name" value="Bact_Acetyltransf"/>
</dbReference>
<dbReference type="Gene3D" id="3.40.630.30">
    <property type="match status" value="1"/>
</dbReference>
<dbReference type="CDD" id="cd04301">
    <property type="entry name" value="NAT_SF"/>
    <property type="match status" value="1"/>
</dbReference>
<reference evidence="4 5" key="1">
    <citation type="journal article" date="2004" name="Environ. Microbiol.">
        <title>Phylogeny-function analysis of (meta)genomic libraries: screening for expression of ribosomal RNA genes by large-insert library fluorescent in situ hybridization (LIL-FISH).</title>
        <authorList>
            <person name="Leveau J.H."/>
            <person name="Gerards S."/>
            <person name="de Boer W."/>
            <person name="van Veen J.A."/>
        </authorList>
    </citation>
    <scope>NUCLEOTIDE SEQUENCE [LARGE SCALE GENOMIC DNA]</scope>
    <source>
        <strain evidence="4 5">Ter331</strain>
    </source>
</reference>
<gene>
    <name evidence="4" type="ordered locus">CFU_2234</name>
</gene>
<dbReference type="PANTHER" id="PTHR43877:SF2">
    <property type="entry name" value="AMINOALKYLPHOSPHONATE N-ACETYLTRANSFERASE-RELATED"/>
    <property type="match status" value="1"/>
</dbReference>
<dbReference type="InterPro" id="IPR016181">
    <property type="entry name" value="Acyl_CoA_acyltransferase"/>
</dbReference>
<name>G0AKD4_COLFT</name>
<reference evidence="5" key="6">
    <citation type="submission" date="2011-05" db="EMBL/GenBank/DDBJ databases">
        <title>Complete sequence of Collimonas fungivorans Ter331.</title>
        <authorList>
            <person name="Leveau J.H."/>
        </authorList>
    </citation>
    <scope>NUCLEOTIDE SEQUENCE [LARGE SCALE GENOMIC DNA]</scope>
    <source>
        <strain evidence="5">Ter331</strain>
    </source>
</reference>
<keyword evidence="5" id="KW-1185">Reference proteome</keyword>
<dbReference type="InterPro" id="IPR000182">
    <property type="entry name" value="GNAT_dom"/>
</dbReference>
<evidence type="ECO:0000313" key="5">
    <source>
        <dbReference type="Proteomes" id="UP000008392"/>
    </source>
</evidence>
<protein>
    <submittedName>
        <fullName evidence="4">Acetyltransferase</fullName>
    </submittedName>
</protein>
<keyword evidence="1 4" id="KW-0808">Transferase</keyword>
<accession>G0AKD4</accession>
<dbReference type="eggNOG" id="COG0456">
    <property type="taxonomic scope" value="Bacteria"/>
</dbReference>
<evidence type="ECO:0000256" key="2">
    <source>
        <dbReference type="ARBA" id="ARBA00023315"/>
    </source>
</evidence>
<reference evidence="4 5" key="3">
    <citation type="journal article" date="2008" name="FEMS Microbiol. Ecol.">
        <title>Identification and characterization of genes underlying chitinolysis in Collimonas fungivorans Ter331.</title>
        <authorList>
            <person name="Fritsche K."/>
            <person name="de Boer W."/>
            <person name="Gerards S."/>
            <person name="van den Berg M."/>
            <person name="van Veen J.A."/>
            <person name="Leveau J.H."/>
        </authorList>
    </citation>
    <scope>NUCLEOTIDE SEQUENCE [LARGE SCALE GENOMIC DNA]</scope>
    <source>
        <strain evidence="4 5">Ter331</strain>
    </source>
</reference>
<keyword evidence="2" id="KW-0012">Acyltransferase</keyword>
<dbReference type="HOGENOM" id="CLU_013985_22_0_4"/>
<dbReference type="GO" id="GO:0016747">
    <property type="term" value="F:acyltransferase activity, transferring groups other than amino-acyl groups"/>
    <property type="evidence" value="ECO:0007669"/>
    <property type="project" value="InterPro"/>
</dbReference>
<dbReference type="PANTHER" id="PTHR43877">
    <property type="entry name" value="AMINOALKYLPHOSPHONATE N-ACETYLTRANSFERASE-RELATED-RELATED"/>
    <property type="match status" value="1"/>
</dbReference>
<reference evidence="4 5" key="4">
    <citation type="journal article" date="2010" name="Environ. Microbiol.">
        <title>The bacterial genus Collimonas: mycophagy, weathering and other adaptive solutions to life in oligotrophic soil environments.</title>
        <authorList>
            <person name="Leveau J.H."/>
            <person name="Uroz S."/>
            <person name="de Boer W."/>
        </authorList>
    </citation>
    <scope>NUCLEOTIDE SEQUENCE [LARGE SCALE GENOMIC DNA]</scope>
    <source>
        <strain evidence="4 5">Ter331</strain>
    </source>
</reference>
<reference evidence="4 5" key="2">
    <citation type="journal article" date="2006" name="J. Microbiol. Methods">
        <title>Genomic flank-sequencing of plasposon insertion sites for rapid identification of functional genes.</title>
        <authorList>
            <person name="Leveau J.H."/>
            <person name="Gerards S."/>
            <person name="Fritsche K."/>
            <person name="Zondag G."/>
            <person name="van Veen J.A."/>
        </authorList>
    </citation>
    <scope>NUCLEOTIDE SEQUENCE [LARGE SCALE GENOMIC DNA]</scope>
    <source>
        <strain evidence="4 5">Ter331</strain>
    </source>
</reference>
<reference evidence="4 5" key="5">
    <citation type="journal article" date="2011" name="ISME J.">
        <title>Dual transcriptional profiling of a bacterial/fungal confrontation: Collimonas fungivorans versus Aspergillus niger.</title>
        <authorList>
            <person name="Mela F."/>
            <person name="Fritsche K."/>
            <person name="de Boer W."/>
            <person name="van Veen J.A."/>
            <person name="de Graaff L.H."/>
            <person name="van den Berg M."/>
            <person name="Leveau J.H."/>
        </authorList>
    </citation>
    <scope>NUCLEOTIDE SEQUENCE [LARGE SCALE GENOMIC DNA]</scope>
    <source>
        <strain evidence="4 5">Ter331</strain>
    </source>
</reference>
<evidence type="ECO:0000256" key="1">
    <source>
        <dbReference type="ARBA" id="ARBA00022679"/>
    </source>
</evidence>
<dbReference type="STRING" id="1005048.CFU_2234"/>
<dbReference type="KEGG" id="cfu:CFU_2234"/>
<sequence>MRCKVYSPPSTDPGLAALPAFPAGAVPETPAVLRQRGVVLRPCTTADIAFLRDLYRQLRAEELAPLPWPQAQKNIFLDSQFALQHRHYLNHYPDADFCLVESAAQPIGRLYLWRQTPQHLVIDISLLPQWRNGGIGTALIHGAQQLAQRDEADLNLHVDQRNGAARRLYERLGFTATEEDGPYTGMRWQAA</sequence>
<dbReference type="SUPFAM" id="SSF55729">
    <property type="entry name" value="Acyl-CoA N-acyltransferases (Nat)"/>
    <property type="match status" value="1"/>
</dbReference>
<dbReference type="PROSITE" id="PS51186">
    <property type="entry name" value="GNAT"/>
    <property type="match status" value="1"/>
</dbReference>
<dbReference type="Pfam" id="PF00583">
    <property type="entry name" value="Acetyltransf_1"/>
    <property type="match status" value="1"/>
</dbReference>
<dbReference type="EMBL" id="CP002745">
    <property type="protein sequence ID" value="AEK62061.1"/>
    <property type="molecule type" value="Genomic_DNA"/>
</dbReference>
<evidence type="ECO:0000313" key="4">
    <source>
        <dbReference type="EMBL" id="AEK62061.1"/>
    </source>
</evidence>
<feature type="domain" description="N-acetyltransferase" evidence="3">
    <location>
        <begin position="38"/>
        <end position="191"/>
    </location>
</feature>
<evidence type="ECO:0000259" key="3">
    <source>
        <dbReference type="PROSITE" id="PS51186"/>
    </source>
</evidence>
<dbReference type="Proteomes" id="UP000008392">
    <property type="component" value="Chromosome"/>
</dbReference>